<evidence type="ECO:0000256" key="1">
    <source>
        <dbReference type="ARBA" id="ARBA00022737"/>
    </source>
</evidence>
<evidence type="ECO:0000256" key="3">
    <source>
        <dbReference type="RuleBase" id="RU369035"/>
    </source>
</evidence>
<dbReference type="SMART" id="SM00386">
    <property type="entry name" value="HAT"/>
    <property type="match status" value="4"/>
</dbReference>
<dbReference type="Gene3D" id="1.25.40.1040">
    <property type="match status" value="1"/>
</dbReference>
<dbReference type="Proteomes" id="UP001362999">
    <property type="component" value="Unassembled WGS sequence"/>
</dbReference>
<dbReference type="PANTHER" id="PTHR19980:SF0">
    <property type="entry name" value="CLEAVAGE STIMULATION FACTOR SUBUNIT 3"/>
    <property type="match status" value="1"/>
</dbReference>
<keyword evidence="3" id="KW-0963">Cytoplasm</keyword>
<dbReference type="GO" id="GO:0005634">
    <property type="term" value="C:nucleus"/>
    <property type="evidence" value="ECO:0007669"/>
    <property type="project" value="UniProtKB-SubCell"/>
</dbReference>
<dbReference type="InterPro" id="IPR011990">
    <property type="entry name" value="TPR-like_helical_dom_sf"/>
</dbReference>
<dbReference type="PANTHER" id="PTHR19980">
    <property type="entry name" value="RNA CLEAVAGE STIMULATION FACTOR"/>
    <property type="match status" value="1"/>
</dbReference>
<dbReference type="InterPro" id="IPR045243">
    <property type="entry name" value="Rna14-like"/>
</dbReference>
<accession>A0AAW0BJS4</accession>
<gene>
    <name evidence="5" type="ORF">R3P38DRAFT_3191147</name>
</gene>
<protein>
    <recommendedName>
        <fullName evidence="3">mRNA 3'-end-processing protein RNA14</fullName>
    </recommendedName>
</protein>
<dbReference type="GO" id="GO:0003729">
    <property type="term" value="F:mRNA binding"/>
    <property type="evidence" value="ECO:0007669"/>
    <property type="project" value="TreeGrafter"/>
</dbReference>
<keyword evidence="1" id="KW-0677">Repeat</keyword>
<evidence type="ECO:0000313" key="6">
    <source>
        <dbReference type="Proteomes" id="UP001362999"/>
    </source>
</evidence>
<dbReference type="InterPro" id="IPR003107">
    <property type="entry name" value="HAT"/>
</dbReference>
<dbReference type="GO" id="GO:0180010">
    <property type="term" value="P:co-transcriptional mRNA 3'-end processing, cleavage and polyadenylation pathway"/>
    <property type="evidence" value="ECO:0007669"/>
    <property type="project" value="UniProtKB-UniRule"/>
</dbReference>
<keyword evidence="6" id="KW-1185">Reference proteome</keyword>
<keyword evidence="2 3" id="KW-0539">Nucleus</keyword>
<evidence type="ECO:0000259" key="4">
    <source>
        <dbReference type="Pfam" id="PF05843"/>
    </source>
</evidence>
<name>A0AAW0BJS4_9AGAR</name>
<sequence length="618" mass="69622">MVGSDRRRDVADREFDGLKARLKACPKDPVTWKLLVAAAESSGDGDRIRQAYDALLRQYPNTGSAQIALLNHTLNPCLSIAMDTEEVLGILRGSPSVDLWSFYLNVLQVVGTEVPSQPNTTKAAALGKGDARTHESKCRPYHESLRTRHTHVRCGTLGMILTVALQSGPNTSSFFAVLPKTTSGTVQKIQAIREAQAEAVKIPLDNLEQLWAELKCYENFLDSASAQKIIDNLFPAHKRALVVRDELRRHVQGLAKAKGSQISLPDVPTFSIEDRQLVGRWKSYLKWEEGNPMLDQKILVARVAHAYRKAVIEMRYYPEIWFMAYTWCDSVGNIAGARVFLQSGVEANPESFALNYAAYAELLEKVECQKDVNKRDFAGVTPVYESFIAVLRKNLVRVTELSVTTSLPGLNTRYKQELVGLKLQYANAWIQYMRFSRRSQGRMSGLVVFVKACEDEFVGWDVYEAAALLEYRTNVEDGGRVAIQTFEAGMEAFGGDASYVLSYLSFLLRINLQENARELFERVIATFSPEEAKPIWDCWSESLYEYDNLESVLQTESRIAEIYPNDPPLKRFGRRHVYRGTDPIADHDLGFTHVKAQAANSVYRPSEHKRLRLAGSDE</sequence>
<feature type="domain" description="Suppressor of forked" evidence="4">
    <location>
        <begin position="185"/>
        <end position="589"/>
    </location>
</feature>
<comment type="caution">
    <text evidence="5">The sequence shown here is derived from an EMBL/GenBank/DDBJ whole genome shotgun (WGS) entry which is preliminary data.</text>
</comment>
<dbReference type="AlphaFoldDB" id="A0AAW0BJS4"/>
<comment type="subcellular location">
    <subcellularLocation>
        <location evidence="3">Nucleus</location>
    </subcellularLocation>
    <subcellularLocation>
        <location evidence="3">Cytoplasm</location>
    </subcellularLocation>
    <text evidence="3">Nucleus and/or cytoplasm.</text>
</comment>
<proteinExistence type="predicted"/>
<dbReference type="EMBL" id="JAWWNJ010000030">
    <property type="protein sequence ID" value="KAK7026934.1"/>
    <property type="molecule type" value="Genomic_DNA"/>
</dbReference>
<dbReference type="GO" id="GO:0005737">
    <property type="term" value="C:cytoplasm"/>
    <property type="evidence" value="ECO:0007669"/>
    <property type="project" value="UniProtKB-SubCell"/>
</dbReference>
<organism evidence="5 6">
    <name type="scientific">Favolaschia claudopus</name>
    <dbReference type="NCBI Taxonomy" id="2862362"/>
    <lineage>
        <taxon>Eukaryota</taxon>
        <taxon>Fungi</taxon>
        <taxon>Dikarya</taxon>
        <taxon>Basidiomycota</taxon>
        <taxon>Agaricomycotina</taxon>
        <taxon>Agaricomycetes</taxon>
        <taxon>Agaricomycetidae</taxon>
        <taxon>Agaricales</taxon>
        <taxon>Marasmiineae</taxon>
        <taxon>Mycenaceae</taxon>
        <taxon>Favolaschia</taxon>
    </lineage>
</organism>
<dbReference type="Pfam" id="PF23240">
    <property type="entry name" value="HAT_PRP39_N"/>
    <property type="match status" value="1"/>
</dbReference>
<comment type="function">
    <text evidence="3">Component of the cleavage factor IA (CFIA) complex, which is involved in the endonucleolytic cleavage during polyadenylation-dependent pre-mRNA 3'-end formation.</text>
</comment>
<dbReference type="SUPFAM" id="SSF48452">
    <property type="entry name" value="TPR-like"/>
    <property type="match status" value="1"/>
</dbReference>
<evidence type="ECO:0000313" key="5">
    <source>
        <dbReference type="EMBL" id="KAK7026934.1"/>
    </source>
</evidence>
<dbReference type="Pfam" id="PF05843">
    <property type="entry name" value="Suf"/>
    <property type="match status" value="1"/>
</dbReference>
<reference evidence="5 6" key="1">
    <citation type="journal article" date="2024" name="J Genomics">
        <title>Draft genome sequencing and assembly of Favolaschia claudopus CIRM-BRFM 2984 isolated from oak limbs.</title>
        <authorList>
            <person name="Navarro D."/>
            <person name="Drula E."/>
            <person name="Chaduli D."/>
            <person name="Cazenave R."/>
            <person name="Ahrendt S."/>
            <person name="Wang J."/>
            <person name="Lipzen A."/>
            <person name="Daum C."/>
            <person name="Barry K."/>
            <person name="Grigoriev I.V."/>
            <person name="Favel A."/>
            <person name="Rosso M.N."/>
            <person name="Martin F."/>
        </authorList>
    </citation>
    <scope>NUCLEOTIDE SEQUENCE [LARGE SCALE GENOMIC DNA]</scope>
    <source>
        <strain evidence="5 6">CIRM-BRFM 2984</strain>
    </source>
</reference>
<keyword evidence="3" id="KW-0507">mRNA processing</keyword>
<evidence type="ECO:0000256" key="2">
    <source>
        <dbReference type="ARBA" id="ARBA00023242"/>
    </source>
</evidence>
<dbReference type="InterPro" id="IPR008847">
    <property type="entry name" value="Suf"/>
</dbReference>